<dbReference type="HOGENOM" id="CLU_1038954_0_0_1"/>
<dbReference type="AlphaFoldDB" id="L2GXS1"/>
<organism evidence="1 2">
    <name type="scientific">Vavraia culicis (isolate floridensis)</name>
    <name type="common">Microsporidian parasite</name>
    <dbReference type="NCBI Taxonomy" id="948595"/>
    <lineage>
        <taxon>Eukaryota</taxon>
        <taxon>Fungi</taxon>
        <taxon>Fungi incertae sedis</taxon>
        <taxon>Microsporidia</taxon>
        <taxon>Pleistophoridae</taxon>
        <taxon>Vavraia</taxon>
    </lineage>
</organism>
<dbReference type="OrthoDB" id="10461102at2759"/>
<gene>
    <name evidence="1" type="ORF">VCUG_00023</name>
</gene>
<evidence type="ECO:0000313" key="1">
    <source>
        <dbReference type="EMBL" id="ELA48414.1"/>
    </source>
</evidence>
<dbReference type="EMBL" id="GL877404">
    <property type="protein sequence ID" value="ELA48414.1"/>
    <property type="molecule type" value="Genomic_DNA"/>
</dbReference>
<protein>
    <submittedName>
        <fullName evidence="1">Uncharacterized protein</fullName>
    </submittedName>
</protein>
<accession>L2GXS1</accession>
<reference evidence="2" key="1">
    <citation type="submission" date="2011-03" db="EMBL/GenBank/DDBJ databases">
        <title>The genome sequence of Vavraia culicis strain floridensis.</title>
        <authorList>
            <consortium name="The Broad Institute Genome Sequencing Platform"/>
            <person name="Cuomo C."/>
            <person name="Becnel J."/>
            <person name="Sanscrainte N."/>
            <person name="Young S.K."/>
            <person name="Zeng Q."/>
            <person name="Gargeya S."/>
            <person name="Fitzgerald M."/>
            <person name="Haas B."/>
            <person name="Abouelleil A."/>
            <person name="Alvarado L."/>
            <person name="Arachchi H.M."/>
            <person name="Berlin A."/>
            <person name="Chapman S.B."/>
            <person name="Gearin G."/>
            <person name="Goldberg J."/>
            <person name="Griggs A."/>
            <person name="Gujja S."/>
            <person name="Hansen M."/>
            <person name="Heiman D."/>
            <person name="Howarth C."/>
            <person name="Larimer J."/>
            <person name="Lui A."/>
            <person name="MacDonald P.J.P."/>
            <person name="McCowen C."/>
            <person name="Montmayeur A."/>
            <person name="Murphy C."/>
            <person name="Neiman D."/>
            <person name="Pearson M."/>
            <person name="Priest M."/>
            <person name="Roberts A."/>
            <person name="Saif S."/>
            <person name="Shea T."/>
            <person name="Sisk P."/>
            <person name="Stolte C."/>
            <person name="Sykes S."/>
            <person name="Wortman J."/>
            <person name="Nusbaum C."/>
            <person name="Birren B."/>
        </authorList>
    </citation>
    <scope>NUCLEOTIDE SEQUENCE [LARGE SCALE GENOMIC DNA]</scope>
    <source>
        <strain evidence="2">floridensis</strain>
    </source>
</reference>
<dbReference type="OMA" id="CILRMIT"/>
<name>L2GXS1_VAVCU</name>
<dbReference type="Proteomes" id="UP000011081">
    <property type="component" value="Unassembled WGS sequence"/>
</dbReference>
<dbReference type="RefSeq" id="XP_008073044.1">
    <property type="nucleotide sequence ID" value="XM_008074853.1"/>
</dbReference>
<evidence type="ECO:0000313" key="2">
    <source>
        <dbReference type="Proteomes" id="UP000011081"/>
    </source>
</evidence>
<proteinExistence type="predicted"/>
<dbReference type="GeneID" id="19877915"/>
<dbReference type="InParanoid" id="L2GXS1"/>
<keyword evidence="2" id="KW-1185">Reference proteome</keyword>
<sequence>MDRIKKLVNKRIIKEEDMSKCLECFLVCRDELIKRVVLLRSLSEIMMKFDKILNMEIKQTINIANGNILGEKRNVKCENKLKLANNKLNMAENLQIGDDLVELDNHDVDFDNNDIIDEYTVNGDVSATITCETHSNRLFKRIRMNLQVDTFRGSCILRMITNKIFETLKKAQSFNGIEEMRDDGTYELVENFESFEGTHLFSSSSLNSNIVTELESLNIFCFNEKVCGTDRESKAMAFCKLLELLTHNKVTVEQVDCYANIYVYAQ</sequence>
<dbReference type="VEuPathDB" id="MicrosporidiaDB:VCUG_00023"/>